<organism evidence="1">
    <name type="scientific">marine sediment metagenome</name>
    <dbReference type="NCBI Taxonomy" id="412755"/>
    <lineage>
        <taxon>unclassified sequences</taxon>
        <taxon>metagenomes</taxon>
        <taxon>ecological metagenomes</taxon>
    </lineage>
</organism>
<comment type="caution">
    <text evidence="1">The sequence shown here is derived from an EMBL/GenBank/DDBJ whole genome shotgun (WGS) entry which is preliminary data.</text>
</comment>
<gene>
    <name evidence="1" type="ORF">S01H1_42571</name>
</gene>
<protein>
    <submittedName>
        <fullName evidence="1">Uncharacterized protein</fullName>
    </submittedName>
</protein>
<dbReference type="EMBL" id="BARS01027077">
    <property type="protein sequence ID" value="GAG07816.1"/>
    <property type="molecule type" value="Genomic_DNA"/>
</dbReference>
<feature type="non-terminal residue" evidence="1">
    <location>
        <position position="1"/>
    </location>
</feature>
<evidence type="ECO:0000313" key="1">
    <source>
        <dbReference type="EMBL" id="GAG07816.1"/>
    </source>
</evidence>
<proteinExistence type="predicted"/>
<accession>X0W521</accession>
<reference evidence="1" key="1">
    <citation type="journal article" date="2014" name="Front. Microbiol.">
        <title>High frequency of phylogenetically diverse reductive dehalogenase-homologous genes in deep subseafloor sedimentary metagenomes.</title>
        <authorList>
            <person name="Kawai M."/>
            <person name="Futagami T."/>
            <person name="Toyoda A."/>
            <person name="Takaki Y."/>
            <person name="Nishi S."/>
            <person name="Hori S."/>
            <person name="Arai W."/>
            <person name="Tsubouchi T."/>
            <person name="Morono Y."/>
            <person name="Uchiyama I."/>
            <person name="Ito T."/>
            <person name="Fujiyama A."/>
            <person name="Inagaki F."/>
            <person name="Takami H."/>
        </authorList>
    </citation>
    <scope>NUCLEOTIDE SEQUENCE</scope>
    <source>
        <strain evidence="1">Expedition CK06-06</strain>
    </source>
</reference>
<sequence>TTWQAIAVGGMVETTKFLEMAGTESGSAELNAVNIPCIEIGKATLTGSSSKLDVHMNDVTFFAYSIGDDPRIWATNDVGGTYSSIPETGHTVNLSGGGLNADFETNTWDSGNWGANVSGSGTYSGTGTMNGSSIQMNGGAAGTYTDGSFTGTGAGVARPQ</sequence>
<name>X0W521_9ZZZZ</name>
<dbReference type="AlphaFoldDB" id="X0W521"/>